<dbReference type="EMBL" id="CAJGYM010000007">
    <property type="protein sequence ID" value="CAD6187728.1"/>
    <property type="molecule type" value="Genomic_DNA"/>
</dbReference>
<gene>
    <name evidence="9" type="ORF">CAUJ_LOCUS3647</name>
</gene>
<evidence type="ECO:0000259" key="8">
    <source>
        <dbReference type="PROSITE" id="PS50864"/>
    </source>
</evidence>
<evidence type="ECO:0000313" key="9">
    <source>
        <dbReference type="EMBL" id="CAD6187728.1"/>
    </source>
</evidence>
<dbReference type="PANTHER" id="PTHR10417">
    <property type="entry name" value="GLUCOCORTICOID MODULATORY ELEMENT-BINDING PROTEIN"/>
    <property type="match status" value="1"/>
</dbReference>
<keyword evidence="4" id="KW-0238">DNA-binding</keyword>
<evidence type="ECO:0000313" key="10">
    <source>
        <dbReference type="Proteomes" id="UP000835052"/>
    </source>
</evidence>
<protein>
    <recommendedName>
        <fullName evidence="8">SAND domain-containing protein</fullName>
    </recommendedName>
</protein>
<organism evidence="9 10">
    <name type="scientific">Caenorhabditis auriculariae</name>
    <dbReference type="NCBI Taxonomy" id="2777116"/>
    <lineage>
        <taxon>Eukaryota</taxon>
        <taxon>Metazoa</taxon>
        <taxon>Ecdysozoa</taxon>
        <taxon>Nematoda</taxon>
        <taxon>Chromadorea</taxon>
        <taxon>Rhabditida</taxon>
        <taxon>Rhabditina</taxon>
        <taxon>Rhabditomorpha</taxon>
        <taxon>Rhabditoidea</taxon>
        <taxon>Rhabditidae</taxon>
        <taxon>Peloderinae</taxon>
        <taxon>Caenorhabditis</taxon>
    </lineage>
</organism>
<evidence type="ECO:0000256" key="3">
    <source>
        <dbReference type="ARBA" id="ARBA00023015"/>
    </source>
</evidence>
<comment type="caution">
    <text evidence="9">The sequence shown here is derived from an EMBL/GenBank/DDBJ whole genome shotgun (WGS) entry which is preliminary data.</text>
</comment>
<keyword evidence="2" id="KW-0862">Zinc</keyword>
<dbReference type="Gene3D" id="3.10.390.10">
    <property type="entry name" value="SAND domain-like"/>
    <property type="match status" value="1"/>
</dbReference>
<dbReference type="Pfam" id="PF01342">
    <property type="entry name" value="SAND"/>
    <property type="match status" value="1"/>
</dbReference>
<dbReference type="InterPro" id="IPR000770">
    <property type="entry name" value="SAND_dom"/>
</dbReference>
<keyword evidence="6" id="KW-0539">Nucleus</keyword>
<dbReference type="InterPro" id="IPR010919">
    <property type="entry name" value="SAND-like_dom_sf"/>
</dbReference>
<feature type="region of interest" description="Disordered" evidence="7">
    <location>
        <begin position="177"/>
        <end position="210"/>
    </location>
</feature>
<keyword evidence="5" id="KW-0804">Transcription</keyword>
<evidence type="ECO:0000256" key="4">
    <source>
        <dbReference type="ARBA" id="ARBA00023125"/>
    </source>
</evidence>
<dbReference type="Pfam" id="PF25892">
    <property type="entry name" value="Spe-44"/>
    <property type="match status" value="1"/>
</dbReference>
<dbReference type="AlphaFoldDB" id="A0A8S1GZ89"/>
<feature type="compositionally biased region" description="Basic and acidic residues" evidence="7">
    <location>
        <begin position="367"/>
        <end position="386"/>
    </location>
</feature>
<dbReference type="PANTHER" id="PTHR10417:SF4">
    <property type="entry name" value="SAND DOMAIN-CONTAINING PROTEIN-RELATED"/>
    <property type="match status" value="1"/>
</dbReference>
<dbReference type="InterPro" id="IPR059099">
    <property type="entry name" value="GMEB1/2/Spe-44_dom"/>
</dbReference>
<evidence type="ECO:0000256" key="7">
    <source>
        <dbReference type="SAM" id="MobiDB-lite"/>
    </source>
</evidence>
<feature type="compositionally biased region" description="Basic and acidic residues" evidence="7">
    <location>
        <begin position="187"/>
        <end position="196"/>
    </location>
</feature>
<dbReference type="SUPFAM" id="SSF63763">
    <property type="entry name" value="SAND domain-like"/>
    <property type="match status" value="1"/>
</dbReference>
<dbReference type="PROSITE" id="PS50864">
    <property type="entry name" value="SAND"/>
    <property type="match status" value="1"/>
</dbReference>
<keyword evidence="1" id="KW-0479">Metal-binding</keyword>
<sequence length="386" mass="43308">MTSSPHHHEKPTLQLFYQQEEEFYEEDTSRTTSPHPRSDLVIDKSSPVPILCGGLGGRLHLEHFACPGIHEPCIEFEGCPGVLISPKEFTVQGSKEKQKDWKGSIRIGRTTLRKHMEAGTIDFFEHSKRCSGKCQSRNYLNVDRDMSCSVDVPKPSPTKLHRDLLYHINASNSGLSPVDIVDPPEGLDGKPDEFKRGRGRPKGSGKNQKLRAAFEKVNKERPEGCTDFELILQCLHNDPQTFWEQMHNAGVISHFCDEIVNGAIALKRSIAMEGLTIPLSQMLSRVVFAFDLQGLVVQRVQAIEIAIAQSQQNHLEELSGTITQDLKTYINSDMLHQDISESDLQAAGDANGPNEIPNALTLMSPHMEQDNEKDFEKPFRDDTKPF</sequence>
<dbReference type="OrthoDB" id="5792412at2759"/>
<name>A0A8S1GZ89_9PELO</name>
<evidence type="ECO:0000256" key="1">
    <source>
        <dbReference type="ARBA" id="ARBA00022723"/>
    </source>
</evidence>
<keyword evidence="3" id="KW-0805">Transcription regulation</keyword>
<evidence type="ECO:0000256" key="5">
    <source>
        <dbReference type="ARBA" id="ARBA00023163"/>
    </source>
</evidence>
<proteinExistence type="predicted"/>
<feature type="domain" description="SAND" evidence="8">
    <location>
        <begin position="37"/>
        <end position="122"/>
    </location>
</feature>
<dbReference type="GO" id="GO:0003677">
    <property type="term" value="F:DNA binding"/>
    <property type="evidence" value="ECO:0007669"/>
    <property type="project" value="UniProtKB-KW"/>
</dbReference>
<keyword evidence="10" id="KW-1185">Reference proteome</keyword>
<dbReference type="SMART" id="SM00258">
    <property type="entry name" value="SAND"/>
    <property type="match status" value="1"/>
</dbReference>
<feature type="region of interest" description="Disordered" evidence="7">
    <location>
        <begin position="365"/>
        <end position="386"/>
    </location>
</feature>
<accession>A0A8S1GZ89</accession>
<reference evidence="9" key="1">
    <citation type="submission" date="2020-10" db="EMBL/GenBank/DDBJ databases">
        <authorList>
            <person name="Kikuchi T."/>
        </authorList>
    </citation>
    <scope>NUCLEOTIDE SEQUENCE</scope>
    <source>
        <strain evidence="9">NKZ352</strain>
    </source>
</reference>
<dbReference type="Proteomes" id="UP000835052">
    <property type="component" value="Unassembled WGS sequence"/>
</dbReference>
<evidence type="ECO:0000256" key="2">
    <source>
        <dbReference type="ARBA" id="ARBA00022833"/>
    </source>
</evidence>
<dbReference type="GO" id="GO:0046872">
    <property type="term" value="F:metal ion binding"/>
    <property type="evidence" value="ECO:0007669"/>
    <property type="project" value="UniProtKB-KW"/>
</dbReference>
<evidence type="ECO:0000256" key="6">
    <source>
        <dbReference type="ARBA" id="ARBA00023242"/>
    </source>
</evidence>